<proteinExistence type="predicted"/>
<dbReference type="AlphaFoldDB" id="A0A4C1Y8N3"/>
<dbReference type="EMBL" id="BGZK01001100">
    <property type="protein sequence ID" value="GBP71212.1"/>
    <property type="molecule type" value="Genomic_DNA"/>
</dbReference>
<protein>
    <submittedName>
        <fullName evidence="2">Uncharacterized protein</fullName>
    </submittedName>
</protein>
<keyword evidence="3" id="KW-1185">Reference proteome</keyword>
<comment type="caution">
    <text evidence="2">The sequence shown here is derived from an EMBL/GenBank/DDBJ whole genome shotgun (WGS) entry which is preliminary data.</text>
</comment>
<evidence type="ECO:0000256" key="1">
    <source>
        <dbReference type="SAM" id="MobiDB-lite"/>
    </source>
</evidence>
<accession>A0A4C1Y8N3</accession>
<evidence type="ECO:0000313" key="2">
    <source>
        <dbReference type="EMBL" id="GBP71212.1"/>
    </source>
</evidence>
<gene>
    <name evidence="2" type="ORF">EVAR_18005_1</name>
</gene>
<name>A0A4C1Y8N3_EUMVA</name>
<evidence type="ECO:0000313" key="3">
    <source>
        <dbReference type="Proteomes" id="UP000299102"/>
    </source>
</evidence>
<feature type="region of interest" description="Disordered" evidence="1">
    <location>
        <begin position="1"/>
        <end position="29"/>
    </location>
</feature>
<reference evidence="2 3" key="1">
    <citation type="journal article" date="2019" name="Commun. Biol.">
        <title>The bagworm genome reveals a unique fibroin gene that provides high tensile strength.</title>
        <authorList>
            <person name="Kono N."/>
            <person name="Nakamura H."/>
            <person name="Ohtoshi R."/>
            <person name="Tomita M."/>
            <person name="Numata K."/>
            <person name="Arakawa K."/>
        </authorList>
    </citation>
    <scope>NUCLEOTIDE SEQUENCE [LARGE SCALE GENOMIC DNA]</scope>
</reference>
<dbReference type="Proteomes" id="UP000299102">
    <property type="component" value="Unassembled WGS sequence"/>
</dbReference>
<feature type="compositionally biased region" description="Basic residues" evidence="1">
    <location>
        <begin position="15"/>
        <end position="29"/>
    </location>
</feature>
<sequence length="170" mass="18525">MNTKKARQRTVGASRSHKRVVSSGRHKASRRLRVEAADNQILTQLVVQTRIRPWSYTRRTTSVLWARDGGGGEAQPAKPLWNGASSNYTQNKIVCVPSHGAAWRENGGPTTVALEVPPTIYIFNTLSAIIDVNLCAPRADLGREISSSHSNVGPDWSCITSDALDGLATY</sequence>
<organism evidence="2 3">
    <name type="scientific">Eumeta variegata</name>
    <name type="common">Bagworm moth</name>
    <name type="synonym">Eumeta japonica</name>
    <dbReference type="NCBI Taxonomy" id="151549"/>
    <lineage>
        <taxon>Eukaryota</taxon>
        <taxon>Metazoa</taxon>
        <taxon>Ecdysozoa</taxon>
        <taxon>Arthropoda</taxon>
        <taxon>Hexapoda</taxon>
        <taxon>Insecta</taxon>
        <taxon>Pterygota</taxon>
        <taxon>Neoptera</taxon>
        <taxon>Endopterygota</taxon>
        <taxon>Lepidoptera</taxon>
        <taxon>Glossata</taxon>
        <taxon>Ditrysia</taxon>
        <taxon>Tineoidea</taxon>
        <taxon>Psychidae</taxon>
        <taxon>Oiketicinae</taxon>
        <taxon>Eumeta</taxon>
    </lineage>
</organism>